<evidence type="ECO:0000259" key="9">
    <source>
        <dbReference type="Pfam" id="PF03958"/>
    </source>
</evidence>
<dbReference type="RefSeq" id="WP_005478227.1">
    <property type="nucleotide sequence ID" value="NC_004605.1"/>
</dbReference>
<dbReference type="GO" id="GO:0009279">
    <property type="term" value="C:cell outer membrane"/>
    <property type="evidence" value="ECO:0007669"/>
    <property type="project" value="UniProtKB-SubCell"/>
</dbReference>
<dbReference type="InterPro" id="IPR050810">
    <property type="entry name" value="Bact_Secretion_Sys_Channel"/>
</dbReference>
<reference evidence="10 11" key="1">
    <citation type="journal article" date="2003" name="Lancet">
        <title>Genome sequence of Vibrio parahaemolyticus: a pathogenic mechanism distinct from that of V. cholerae.</title>
        <authorList>
            <person name="Makino K."/>
            <person name="Oshima K."/>
            <person name="Kurokawa K."/>
            <person name="Yokoyama K."/>
            <person name="Uda T."/>
            <person name="Tagomori K."/>
            <person name="Iijima Y."/>
            <person name="Najima M."/>
            <person name="Nakano M."/>
            <person name="Yamashita A."/>
            <person name="Kubota Y."/>
            <person name="Kimura S."/>
            <person name="Yasunaga T."/>
            <person name="Honda T."/>
            <person name="Shinagawa H."/>
            <person name="Hattori M."/>
            <person name="Iida T."/>
        </authorList>
    </citation>
    <scope>NUCLEOTIDE SEQUENCE [LARGE SCALE GENOMIC DNA]</scope>
    <source>
        <strain evidence="11">RIMD 2210633</strain>
    </source>
</reference>
<dbReference type="PANTHER" id="PTHR30332:SF24">
    <property type="entry name" value="SECRETIN GSPD-RELATED"/>
    <property type="match status" value="1"/>
</dbReference>
<gene>
    <name evidence="10" type="ordered locus">VPA1339</name>
</gene>
<dbReference type="Gene3D" id="3.55.50.30">
    <property type="match status" value="1"/>
</dbReference>
<dbReference type="PATRIC" id="fig|223926.6.peg.4262"/>
<dbReference type="Pfam" id="PF00263">
    <property type="entry name" value="Secretin"/>
    <property type="match status" value="1"/>
</dbReference>
<protein>
    <submittedName>
        <fullName evidence="10">Putative type III secretion system EscC protein</fullName>
    </submittedName>
</protein>
<proteinExistence type="inferred from homology"/>
<feature type="region of interest" description="Disordered" evidence="6">
    <location>
        <begin position="403"/>
        <end position="424"/>
    </location>
</feature>
<name>Q87GH7_VIBPA</name>
<dbReference type="KEGG" id="vpa:VPA1339"/>
<dbReference type="Pfam" id="PF03958">
    <property type="entry name" value="Secretin_N"/>
    <property type="match status" value="1"/>
</dbReference>
<dbReference type="GO" id="GO:0009306">
    <property type="term" value="P:protein secretion"/>
    <property type="evidence" value="ECO:0007669"/>
    <property type="project" value="InterPro"/>
</dbReference>
<keyword evidence="2 7" id="KW-0732">Signal</keyword>
<evidence type="ECO:0000256" key="1">
    <source>
        <dbReference type="ARBA" id="ARBA00004370"/>
    </source>
</evidence>
<evidence type="ECO:0000256" key="7">
    <source>
        <dbReference type="SAM" id="SignalP"/>
    </source>
</evidence>
<dbReference type="eggNOG" id="COG1450">
    <property type="taxonomic scope" value="Bacteria"/>
</dbReference>
<dbReference type="AlphaFoldDB" id="Q87GH7"/>
<dbReference type="EMBL" id="BA000032">
    <property type="protein sequence ID" value="BAC62682.1"/>
    <property type="molecule type" value="Genomic_DNA"/>
</dbReference>
<feature type="domain" description="NolW-like" evidence="9">
    <location>
        <begin position="211"/>
        <end position="278"/>
    </location>
</feature>
<evidence type="ECO:0000256" key="4">
    <source>
        <dbReference type="RuleBase" id="RU004003"/>
    </source>
</evidence>
<dbReference type="GeneID" id="1192035"/>
<dbReference type="InterPro" id="IPR004846">
    <property type="entry name" value="T2SS/T3SS_dom"/>
</dbReference>
<feature type="signal peptide" evidence="7">
    <location>
        <begin position="1"/>
        <end position="19"/>
    </location>
</feature>
<comment type="similarity">
    <text evidence="4">Belongs to the bacterial secretin family.</text>
</comment>
<evidence type="ECO:0000259" key="8">
    <source>
        <dbReference type="Pfam" id="PF00263"/>
    </source>
</evidence>
<dbReference type="HOGENOM" id="CLU_046710_0_0_6"/>
<dbReference type="InterPro" id="IPR005644">
    <property type="entry name" value="NolW-like"/>
</dbReference>
<dbReference type="PANTHER" id="PTHR30332">
    <property type="entry name" value="PROBABLE GENERAL SECRETION PATHWAY PROTEIN D"/>
    <property type="match status" value="1"/>
</dbReference>
<keyword evidence="5" id="KW-0813">Transport</keyword>
<evidence type="ECO:0000256" key="2">
    <source>
        <dbReference type="ARBA" id="ARBA00022729"/>
    </source>
</evidence>
<feature type="chain" id="PRO_5004304375" evidence="7">
    <location>
        <begin position="20"/>
        <end position="487"/>
    </location>
</feature>
<evidence type="ECO:0000313" key="10">
    <source>
        <dbReference type="EMBL" id="BAC62682.1"/>
    </source>
</evidence>
<evidence type="ECO:0000256" key="5">
    <source>
        <dbReference type="RuleBase" id="RU004004"/>
    </source>
</evidence>
<keyword evidence="3" id="KW-0472">Membrane</keyword>
<evidence type="ECO:0000256" key="6">
    <source>
        <dbReference type="SAM" id="MobiDB-lite"/>
    </source>
</evidence>
<evidence type="ECO:0000313" key="11">
    <source>
        <dbReference type="Proteomes" id="UP000002493"/>
    </source>
</evidence>
<sequence length="487" mass="54444">MRFSQLLLALCCLTFGAQADVFIKQEDMDLKQALEAIAKDMQLKLVSDIDSKTSSQPITQTLSGSGPMLLSKLSSVFDFDWYTFGGTLTIQSGQQYANYTYKPKNISPSQLLSEMKGAFKTNSTTKIKLVERGHSLLFSGTRKFVNDAMGYASMVDRNQFLEKGNNLEVARIEFNYVSVMDRNIATYDGQVNFPGAQSLIAAAITNIGQFTNLNDEELTSRAYRVKLSQGEKQALEEDEKSTKVQALPGTNALLIRGTQEEVKLAKRIAALIDVKRRQLLFSLKVYDISAERKENLGIDSGWLNGNRGIYDIVVPPFTETKDFVKNFQALYSNGIARSVYETNLVALENQQSQFGKKQTATLTLISDKQVKTEKIEADNSLYVTGRLLPSGQVQARIQYVEESLDEDDNEDSNRPPRVSSQSLNSEVYIQPNQTVILGGFDNTVTQQQESGVPIISSIPLLGELFKYTSESKHKYKRYVSISFQVIE</sequence>
<evidence type="ECO:0000256" key="3">
    <source>
        <dbReference type="ARBA" id="ARBA00023136"/>
    </source>
</evidence>
<dbReference type="Proteomes" id="UP000002493">
    <property type="component" value="Chromosome 2"/>
</dbReference>
<dbReference type="GO" id="GO:0015627">
    <property type="term" value="C:type II protein secretion system complex"/>
    <property type="evidence" value="ECO:0007669"/>
    <property type="project" value="TreeGrafter"/>
</dbReference>
<comment type="subcellular location">
    <subcellularLocation>
        <location evidence="5">Cell outer membrane</location>
    </subcellularLocation>
    <subcellularLocation>
        <location evidence="1">Membrane</location>
    </subcellularLocation>
</comment>
<organism evidence="10 11">
    <name type="scientific">Vibrio parahaemolyticus serotype O3:K6 (strain RIMD 2210633)</name>
    <dbReference type="NCBI Taxonomy" id="223926"/>
    <lineage>
        <taxon>Bacteria</taxon>
        <taxon>Pseudomonadati</taxon>
        <taxon>Pseudomonadota</taxon>
        <taxon>Gammaproteobacteria</taxon>
        <taxon>Vibrionales</taxon>
        <taxon>Vibrionaceae</taxon>
        <taxon>Vibrio</taxon>
    </lineage>
</organism>
<accession>Q87GH7</accession>
<feature type="domain" description="Type II/III secretion system secretin-like" evidence="8">
    <location>
        <begin position="329"/>
        <end position="486"/>
    </location>
</feature>
<dbReference type="SMR" id="Q87GH7"/>